<name>A0AAW5BVJ4_9FIRM</name>
<dbReference type="EMBL" id="JAAITT010000044">
    <property type="protein sequence ID" value="NSJ51640.1"/>
    <property type="molecule type" value="Genomic_DNA"/>
</dbReference>
<gene>
    <name evidence="2" type="ORF">G5B36_23460</name>
    <name evidence="1" type="ORF">L0N08_02405</name>
</gene>
<keyword evidence="3" id="KW-1185">Reference proteome</keyword>
<reference evidence="2" key="2">
    <citation type="submission" date="2020-02" db="EMBL/GenBank/DDBJ databases">
        <authorList>
            <person name="Littmann E."/>
            <person name="Sorbara M."/>
        </authorList>
    </citation>
    <scope>NUCLEOTIDE SEQUENCE</scope>
    <source>
        <strain evidence="2">MSK.1.17</strain>
    </source>
</reference>
<reference evidence="2 3" key="1">
    <citation type="journal article" date="2020" name="Cell Host Microbe">
        <title>Functional and Genomic Variation between Human-Derived Isolates of Lachnospiraceae Reveals Inter- and Intra-Species Diversity.</title>
        <authorList>
            <person name="Sorbara M.T."/>
            <person name="Littmann E.R."/>
            <person name="Fontana E."/>
            <person name="Moody T.U."/>
            <person name="Kohout C.E."/>
            <person name="Gjonbalaj M."/>
            <person name="Eaton V."/>
            <person name="Seok R."/>
            <person name="Leiner I.M."/>
            <person name="Pamer E.G."/>
        </authorList>
    </citation>
    <scope>NUCLEOTIDE SEQUENCE [LARGE SCALE GENOMIC DNA]</scope>
    <source>
        <strain evidence="2 3">MSK.1.17</strain>
    </source>
</reference>
<protein>
    <recommendedName>
        <fullName evidence="5">Cobalamin adenosyltransferase</fullName>
    </recommendedName>
</protein>
<dbReference type="AlphaFoldDB" id="A0AAW5BVJ4"/>
<comment type="caution">
    <text evidence="1">The sequence shown here is derived from an EMBL/GenBank/DDBJ whole genome shotgun (WGS) entry which is preliminary data.</text>
</comment>
<dbReference type="RefSeq" id="WP_117557539.1">
    <property type="nucleotide sequence ID" value="NZ_JAAITT010000044.1"/>
</dbReference>
<dbReference type="EMBL" id="JAKNGE010000002">
    <property type="protein sequence ID" value="MCG4744256.1"/>
    <property type="molecule type" value="Genomic_DNA"/>
</dbReference>
<dbReference type="Proteomes" id="UP001299608">
    <property type="component" value="Unassembled WGS sequence"/>
</dbReference>
<evidence type="ECO:0000313" key="3">
    <source>
        <dbReference type="Proteomes" id="UP000669239"/>
    </source>
</evidence>
<evidence type="ECO:0000313" key="1">
    <source>
        <dbReference type="EMBL" id="MCG4744256.1"/>
    </source>
</evidence>
<accession>A0AAW5BVJ4</accession>
<evidence type="ECO:0000313" key="2">
    <source>
        <dbReference type="EMBL" id="NSJ51640.1"/>
    </source>
</evidence>
<sequence>MRFITEDDLRLAYKEHAFSVYEAKAGERLTPGGRQFLNDHGIRMDDSAQAGPWMGRDKQVQDGHIGDKSPLFPIGRFPADIACIRCVQASFLQAGCELLDINVLTAQEIFGLERHLAGITQAIQDKGADAGSCPGTDMGTAKGPACESCTGITPDNWDSQMEDCFEVTGFHAQSPRGREIVRLHRLRCELRVLAGMLPEDNKKTVNRIINRLSQMICLAFGGKTCQKKI</sequence>
<proteinExistence type="predicted"/>
<evidence type="ECO:0000313" key="4">
    <source>
        <dbReference type="Proteomes" id="UP001299608"/>
    </source>
</evidence>
<evidence type="ECO:0008006" key="5">
    <source>
        <dbReference type="Google" id="ProtNLM"/>
    </source>
</evidence>
<reference evidence="1" key="3">
    <citation type="submission" date="2022-01" db="EMBL/GenBank/DDBJ databases">
        <title>Collection of gut derived symbiotic bacterial strains cultured from healthy donors.</title>
        <authorList>
            <person name="Lin H."/>
            <person name="Kohout C."/>
            <person name="Waligurski E."/>
            <person name="Pamer E.G."/>
        </authorList>
    </citation>
    <scope>NUCLEOTIDE SEQUENCE</scope>
    <source>
        <strain evidence="1">DFI.6.55</strain>
    </source>
</reference>
<dbReference type="Proteomes" id="UP000669239">
    <property type="component" value="Unassembled WGS sequence"/>
</dbReference>
<organism evidence="1 4">
    <name type="scientific">Enterocloster aldenensis</name>
    <dbReference type="NCBI Taxonomy" id="358742"/>
    <lineage>
        <taxon>Bacteria</taxon>
        <taxon>Bacillati</taxon>
        <taxon>Bacillota</taxon>
        <taxon>Clostridia</taxon>
        <taxon>Lachnospirales</taxon>
        <taxon>Lachnospiraceae</taxon>
        <taxon>Enterocloster</taxon>
    </lineage>
</organism>